<keyword evidence="2" id="KW-1185">Reference proteome</keyword>
<accession>A0A2H3CC42</accession>
<protein>
    <submittedName>
        <fullName evidence="1">Uncharacterized protein</fullName>
    </submittedName>
</protein>
<name>A0A2H3CC42_ARMGA</name>
<dbReference type="InParanoid" id="A0A2H3CC42"/>
<dbReference type="AlphaFoldDB" id="A0A2H3CC42"/>
<evidence type="ECO:0000313" key="1">
    <source>
        <dbReference type="EMBL" id="PBK80641.1"/>
    </source>
</evidence>
<evidence type="ECO:0000313" key="2">
    <source>
        <dbReference type="Proteomes" id="UP000217790"/>
    </source>
</evidence>
<dbReference type="EMBL" id="KZ293742">
    <property type="protein sequence ID" value="PBK80641.1"/>
    <property type="molecule type" value="Genomic_DNA"/>
</dbReference>
<dbReference type="Proteomes" id="UP000217790">
    <property type="component" value="Unassembled WGS sequence"/>
</dbReference>
<sequence>MMLEACWLYMVMWASQVSLYRCCLKTSPPMYYARSGFYHGLILLAARAMSLVPFVQDPLMLPRIHSCTPSCINPYLVHTSILKAKVLWPQSFPQLDVEMDKPWAIPYEHNFRIFSLTGDLMHSKCLPSCFPFKPDS</sequence>
<organism evidence="1 2">
    <name type="scientific">Armillaria gallica</name>
    <name type="common">Bulbous honey fungus</name>
    <name type="synonym">Armillaria bulbosa</name>
    <dbReference type="NCBI Taxonomy" id="47427"/>
    <lineage>
        <taxon>Eukaryota</taxon>
        <taxon>Fungi</taxon>
        <taxon>Dikarya</taxon>
        <taxon>Basidiomycota</taxon>
        <taxon>Agaricomycotina</taxon>
        <taxon>Agaricomycetes</taxon>
        <taxon>Agaricomycetidae</taxon>
        <taxon>Agaricales</taxon>
        <taxon>Marasmiineae</taxon>
        <taxon>Physalacriaceae</taxon>
        <taxon>Armillaria</taxon>
    </lineage>
</organism>
<proteinExistence type="predicted"/>
<reference evidence="2" key="1">
    <citation type="journal article" date="2017" name="Nat. Ecol. Evol.">
        <title>Genome expansion and lineage-specific genetic innovations in the forest pathogenic fungi Armillaria.</title>
        <authorList>
            <person name="Sipos G."/>
            <person name="Prasanna A.N."/>
            <person name="Walter M.C."/>
            <person name="O'Connor E."/>
            <person name="Balint B."/>
            <person name="Krizsan K."/>
            <person name="Kiss B."/>
            <person name="Hess J."/>
            <person name="Varga T."/>
            <person name="Slot J."/>
            <person name="Riley R."/>
            <person name="Boka B."/>
            <person name="Rigling D."/>
            <person name="Barry K."/>
            <person name="Lee J."/>
            <person name="Mihaltcheva S."/>
            <person name="LaButti K."/>
            <person name="Lipzen A."/>
            <person name="Waldron R."/>
            <person name="Moloney N.M."/>
            <person name="Sperisen C."/>
            <person name="Kredics L."/>
            <person name="Vagvoelgyi C."/>
            <person name="Patrignani A."/>
            <person name="Fitzpatrick D."/>
            <person name="Nagy I."/>
            <person name="Doyle S."/>
            <person name="Anderson J.B."/>
            <person name="Grigoriev I.V."/>
            <person name="Gueldener U."/>
            <person name="Muensterkoetter M."/>
            <person name="Nagy L.G."/>
        </authorList>
    </citation>
    <scope>NUCLEOTIDE SEQUENCE [LARGE SCALE GENOMIC DNA]</scope>
    <source>
        <strain evidence="2">Ar21-2</strain>
    </source>
</reference>
<gene>
    <name evidence="1" type="ORF">ARMGADRAFT_827607</name>
</gene>